<reference evidence="2" key="1">
    <citation type="submission" date="2019-05" db="EMBL/GenBank/DDBJ databases">
        <title>Complete genome sequencing of Absiella argi strain JCM 30884.</title>
        <authorList>
            <person name="Sakamoto M."/>
            <person name="Murakami T."/>
            <person name="Mori H."/>
        </authorList>
    </citation>
    <scope>NUCLEOTIDE SEQUENCE [LARGE SCALE GENOMIC DNA]</scope>
    <source>
        <strain evidence="2">JCM 30884</strain>
    </source>
</reference>
<dbReference type="EMBL" id="AP019695">
    <property type="protein sequence ID" value="BBK23709.1"/>
    <property type="molecule type" value="Genomic_DNA"/>
</dbReference>
<dbReference type="Pfam" id="PF20207">
    <property type="entry name" value="DUF6568"/>
    <property type="match status" value="1"/>
</dbReference>
<accession>A0A6N4TLS5</accession>
<evidence type="ECO:0000313" key="2">
    <source>
        <dbReference type="Proteomes" id="UP000464754"/>
    </source>
</evidence>
<dbReference type="AlphaFoldDB" id="A0A6N4TLS5"/>
<dbReference type="RefSeq" id="WP_115715712.1">
    <property type="nucleotide sequence ID" value="NZ_AP019695.1"/>
</dbReference>
<dbReference type="InterPro" id="IPR046698">
    <property type="entry name" value="PedC-like"/>
</dbReference>
<dbReference type="SUPFAM" id="SSF52833">
    <property type="entry name" value="Thioredoxin-like"/>
    <property type="match status" value="1"/>
</dbReference>
<proteinExistence type="predicted"/>
<organism evidence="1 2">
    <name type="scientific">Amedibacterium intestinale</name>
    <dbReference type="NCBI Taxonomy" id="2583452"/>
    <lineage>
        <taxon>Bacteria</taxon>
        <taxon>Bacillati</taxon>
        <taxon>Bacillota</taxon>
        <taxon>Erysipelotrichia</taxon>
        <taxon>Erysipelotrichales</taxon>
        <taxon>Erysipelotrichaceae</taxon>
        <taxon>Amedibacterium</taxon>
    </lineage>
</organism>
<keyword evidence="2" id="KW-1185">Reference proteome</keyword>
<name>A0A6N4TLS5_9FIRM</name>
<dbReference type="Proteomes" id="UP000464754">
    <property type="component" value="Chromosome"/>
</dbReference>
<dbReference type="Gene3D" id="3.40.30.10">
    <property type="entry name" value="Glutaredoxin"/>
    <property type="match status" value="1"/>
</dbReference>
<dbReference type="InterPro" id="IPR036249">
    <property type="entry name" value="Thioredoxin-like_sf"/>
</dbReference>
<sequence>MKKIIAVFLLVLCCGCQKNTYQGETIMMTWKQGYEKIQQKDDFLLLFTQSGCDSCKQFQAIKSSYLKTHKETIYEINLAQEHDTKQIQSFFPQLTQTPTLYYIEDGNVVSVLEKPEDKTMEELAKWIHTNVKNL</sequence>
<evidence type="ECO:0008006" key="3">
    <source>
        <dbReference type="Google" id="ProtNLM"/>
    </source>
</evidence>
<evidence type="ECO:0000313" key="1">
    <source>
        <dbReference type="EMBL" id="BBK23709.1"/>
    </source>
</evidence>
<dbReference type="KEGG" id="aarg:Aargi30884_26120"/>
<gene>
    <name evidence="1" type="ORF">Aargi30884_26120</name>
</gene>
<protein>
    <recommendedName>
        <fullName evidence="3">Thioredoxin domain-containing protein</fullName>
    </recommendedName>
</protein>